<dbReference type="PROSITE" id="PS50005">
    <property type="entry name" value="TPR"/>
    <property type="match status" value="1"/>
</dbReference>
<protein>
    <submittedName>
        <fullName evidence="2">DUF4810 domain-containing protein</fullName>
    </submittedName>
</protein>
<accession>A0ABX0VQ29</accession>
<dbReference type="Proteomes" id="UP000697927">
    <property type="component" value="Unassembled WGS sequence"/>
</dbReference>
<evidence type="ECO:0000313" key="2">
    <source>
        <dbReference type="EMBL" id="NIY48367.1"/>
    </source>
</evidence>
<keyword evidence="1" id="KW-0802">TPR repeat</keyword>
<dbReference type="InterPro" id="IPR014508">
    <property type="entry name" value="UCP020555_TPR-like"/>
</dbReference>
<evidence type="ECO:0000313" key="3">
    <source>
        <dbReference type="Proteomes" id="UP000697927"/>
    </source>
</evidence>
<gene>
    <name evidence="2" type="ORF">E2L00_12810</name>
</gene>
<feature type="repeat" description="TPR" evidence="1">
    <location>
        <begin position="70"/>
        <end position="103"/>
    </location>
</feature>
<dbReference type="Pfam" id="PF16068">
    <property type="entry name" value="DUF4810"/>
    <property type="match status" value="1"/>
</dbReference>
<dbReference type="RefSeq" id="WP_167612025.1">
    <property type="nucleotide sequence ID" value="NZ_SOYS01000005.1"/>
</dbReference>
<dbReference type="PIRSF" id="PIRSF020555">
    <property type="entry name" value="UCP020555"/>
    <property type="match status" value="1"/>
</dbReference>
<dbReference type="PROSITE" id="PS51257">
    <property type="entry name" value="PROKAR_LIPOPROTEIN"/>
    <property type="match status" value="1"/>
</dbReference>
<reference evidence="2 3" key="1">
    <citation type="journal article" date="2020" name="Microorganisms">
        <title>Polyphasic Characterisation of Cedecea colo sp. nov., a New Enteric Bacterium Isolated from the Koala Hindgut.</title>
        <authorList>
            <person name="Boath J.M."/>
            <person name="Dakhal S."/>
            <person name="Van T.T.H."/>
            <person name="Moore R.J."/>
            <person name="Dekiwadia C."/>
            <person name="Macreadie I.G."/>
        </authorList>
    </citation>
    <scope>NUCLEOTIDE SEQUENCE [LARGE SCALE GENOMIC DNA]</scope>
    <source>
        <strain evidence="2 3">ZA</strain>
    </source>
</reference>
<organism evidence="2 3">
    <name type="scientific">Cedecea colo</name>
    <dbReference type="NCBI Taxonomy" id="2552946"/>
    <lineage>
        <taxon>Bacteria</taxon>
        <taxon>Pseudomonadati</taxon>
        <taxon>Pseudomonadota</taxon>
        <taxon>Gammaproteobacteria</taxon>
        <taxon>Enterobacterales</taxon>
        <taxon>Enterobacteriaceae</taxon>
        <taxon>Cedecea</taxon>
    </lineage>
</organism>
<dbReference type="InterPro" id="IPR019734">
    <property type="entry name" value="TPR_rpt"/>
</dbReference>
<sequence>MKNINRIGLWLIVIALAGCAKQEPKKIYYWGNYQDTLYSFYTNDSSSEAQIGALQAIVEKAKATAKPVPPGLHAQLGMLYSNTGKMDLAIAEFNKEKMLFPESTPYIDFLTSKDKGSLK</sequence>
<dbReference type="EMBL" id="SOYS01000005">
    <property type="protein sequence ID" value="NIY48367.1"/>
    <property type="molecule type" value="Genomic_DNA"/>
</dbReference>
<proteinExistence type="predicted"/>
<comment type="caution">
    <text evidence="2">The sequence shown here is derived from an EMBL/GenBank/DDBJ whole genome shotgun (WGS) entry which is preliminary data.</text>
</comment>
<evidence type="ECO:0000256" key="1">
    <source>
        <dbReference type="PROSITE-ProRule" id="PRU00339"/>
    </source>
</evidence>
<keyword evidence="3" id="KW-1185">Reference proteome</keyword>
<name>A0ABX0VQ29_9ENTR</name>